<evidence type="ECO:0000313" key="2">
    <source>
        <dbReference type="EMBL" id="WAR21747.1"/>
    </source>
</evidence>
<dbReference type="PROSITE" id="PS51154">
    <property type="entry name" value="MACRO"/>
    <property type="match status" value="1"/>
</dbReference>
<evidence type="ECO:0000313" key="3">
    <source>
        <dbReference type="Proteomes" id="UP001164746"/>
    </source>
</evidence>
<protein>
    <submittedName>
        <fullName evidence="2">Y2902-like protein</fullName>
    </submittedName>
</protein>
<dbReference type="Gene3D" id="3.40.220.10">
    <property type="entry name" value="Leucine Aminopeptidase, subunit E, domain 1"/>
    <property type="match status" value="1"/>
</dbReference>
<dbReference type="SUPFAM" id="SSF52949">
    <property type="entry name" value="Macro domain-like"/>
    <property type="match status" value="1"/>
</dbReference>
<dbReference type="PANTHER" id="PTHR11106">
    <property type="entry name" value="GANGLIOSIDE INDUCED DIFFERENTIATION ASSOCIATED PROTEIN 2-RELATED"/>
    <property type="match status" value="1"/>
</dbReference>
<sequence>MPVIQELWEKVTPKLSDVSQENPKNAAVYLSKKYGKISIVGVKHVADRLIDSIRDVIKLASDEFAKEKQWTREYVTALQQIQTRMLLAEEFPTKMEEAFPDIKVEINIGKNEIIIKGNHEDSENVRIFSKDDAHEFEISGSKDGMEQAKTQVEARLRKVNKKEHEIRKPGLGMYMQTETGSEIVRSVESTFPCVISINDDSDDDDYMGSDICVIASFTGYDNRRMFAAVGDMSELNVEVIVNPSDDKIGLSGGLGNVIKMKGGLALERPCKGYIKNNDQLSEGEVFVSPAGNLKAKHIIHVVGPAWKDGTHQEDEKLTEVVFKAMKQASMKHMKSLAMPAISCGVYRFPVKKATDIIVAAVKNFFREEQDSSLTEIYLCDKKDGTVYAFTEALQKE</sequence>
<reference evidence="2" key="1">
    <citation type="submission" date="2022-11" db="EMBL/GenBank/DDBJ databases">
        <title>Centuries of genome instability and evolution in soft-shell clam transmissible cancer (bioRxiv).</title>
        <authorList>
            <person name="Hart S.F.M."/>
            <person name="Yonemitsu M.A."/>
            <person name="Giersch R.M."/>
            <person name="Beal B.F."/>
            <person name="Arriagada G."/>
            <person name="Davis B.W."/>
            <person name="Ostrander E.A."/>
            <person name="Goff S.P."/>
            <person name="Metzger M.J."/>
        </authorList>
    </citation>
    <scope>NUCLEOTIDE SEQUENCE</scope>
    <source>
        <strain evidence="2">MELC-2E11</strain>
        <tissue evidence="2">Siphon/mantle</tissue>
    </source>
</reference>
<gene>
    <name evidence="2" type="ORF">MAR_015721</name>
</gene>
<dbReference type="InterPro" id="IPR002589">
    <property type="entry name" value="Macro_dom"/>
</dbReference>
<evidence type="ECO:0000259" key="1">
    <source>
        <dbReference type="PROSITE" id="PS51154"/>
    </source>
</evidence>
<name>A0ABY7FL24_MYAAR</name>
<dbReference type="SMART" id="SM00506">
    <property type="entry name" value="A1pp"/>
    <property type="match status" value="1"/>
</dbReference>
<accession>A0ABY7FL24</accession>
<dbReference type="PANTHER" id="PTHR11106:SF111">
    <property type="entry name" value="MACRO DOMAIN-CONTAINING PROTEIN"/>
    <property type="match status" value="1"/>
</dbReference>
<dbReference type="InterPro" id="IPR043472">
    <property type="entry name" value="Macro_dom-like"/>
</dbReference>
<dbReference type="Pfam" id="PF01661">
    <property type="entry name" value="Macro"/>
    <property type="match status" value="1"/>
</dbReference>
<proteinExistence type="predicted"/>
<dbReference type="Proteomes" id="UP001164746">
    <property type="component" value="Chromosome 12"/>
</dbReference>
<keyword evidence="3" id="KW-1185">Reference proteome</keyword>
<feature type="domain" description="Macro" evidence="1">
    <location>
        <begin position="212"/>
        <end position="396"/>
    </location>
</feature>
<organism evidence="2 3">
    <name type="scientific">Mya arenaria</name>
    <name type="common">Soft-shell clam</name>
    <dbReference type="NCBI Taxonomy" id="6604"/>
    <lineage>
        <taxon>Eukaryota</taxon>
        <taxon>Metazoa</taxon>
        <taxon>Spiralia</taxon>
        <taxon>Lophotrochozoa</taxon>
        <taxon>Mollusca</taxon>
        <taxon>Bivalvia</taxon>
        <taxon>Autobranchia</taxon>
        <taxon>Heteroconchia</taxon>
        <taxon>Euheterodonta</taxon>
        <taxon>Imparidentia</taxon>
        <taxon>Neoheterodontei</taxon>
        <taxon>Myida</taxon>
        <taxon>Myoidea</taxon>
        <taxon>Myidae</taxon>
        <taxon>Mya</taxon>
    </lineage>
</organism>
<dbReference type="EMBL" id="CP111023">
    <property type="protein sequence ID" value="WAR21747.1"/>
    <property type="molecule type" value="Genomic_DNA"/>
</dbReference>